<feature type="transmembrane region" description="Helical" evidence="9">
    <location>
        <begin position="216"/>
        <end position="236"/>
    </location>
</feature>
<comment type="subcellular location">
    <subcellularLocation>
        <location evidence="1">Cell membrane</location>
        <topology evidence="1">Multi-pass membrane protein</topology>
    </subcellularLocation>
</comment>
<evidence type="ECO:0000256" key="6">
    <source>
        <dbReference type="ARBA" id="ARBA00023065"/>
    </source>
</evidence>
<dbReference type="Proteomes" id="UP000011704">
    <property type="component" value="Unassembled WGS sequence"/>
</dbReference>
<evidence type="ECO:0000256" key="7">
    <source>
        <dbReference type="ARBA" id="ARBA00023136"/>
    </source>
</evidence>
<gene>
    <name evidence="10" type="ORF">NITGR_50004</name>
</gene>
<evidence type="ECO:0000256" key="1">
    <source>
        <dbReference type="ARBA" id="ARBA00004651"/>
    </source>
</evidence>
<comment type="similarity">
    <text evidence="8">Belongs to the anion channel-forming bestrophin (TC 1.A.46) family.</text>
</comment>
<protein>
    <submittedName>
        <fullName evidence="10">Uncharacterized protein</fullName>
    </submittedName>
</protein>
<dbReference type="FunCoup" id="M1YKC4">
    <property type="interactions" value="131"/>
</dbReference>
<dbReference type="InterPro" id="IPR044669">
    <property type="entry name" value="YneE/VCCN1/2-like"/>
</dbReference>
<keyword evidence="4 9" id="KW-0812">Transmembrane</keyword>
<dbReference type="EMBL" id="CAQJ01000055">
    <property type="protein sequence ID" value="CCQ90932.1"/>
    <property type="molecule type" value="Genomic_DNA"/>
</dbReference>
<feature type="transmembrane region" description="Helical" evidence="9">
    <location>
        <begin position="12"/>
        <end position="34"/>
    </location>
</feature>
<evidence type="ECO:0000313" key="10">
    <source>
        <dbReference type="EMBL" id="CCQ90932.1"/>
    </source>
</evidence>
<evidence type="ECO:0000256" key="4">
    <source>
        <dbReference type="ARBA" id="ARBA00022692"/>
    </source>
</evidence>
<keyword evidence="5 9" id="KW-1133">Transmembrane helix</keyword>
<evidence type="ECO:0000256" key="9">
    <source>
        <dbReference type="SAM" id="Phobius"/>
    </source>
</evidence>
<keyword evidence="11" id="KW-1185">Reference proteome</keyword>
<dbReference type="AlphaFoldDB" id="M1YKC4"/>
<sequence>MITHSVIRPSWFIQISGGYVFFFALYGLAVYMAGRMFPKQMLGFPLTDIGIFGTAVVILLAFRSNTAYNRFWEARIAWGDLVNHSRNFGSQVVQYIRPPSANGARAEDTAPVHRELIYRHLAFVNALRLQLRGQNDWKDLDPFLDKEEITTLTQFANRATQLNHRQSARLRELHEAGWIAERAYVEGLMDTVKHFYIAQGVSERIKGTPFPNQYSFFTRVFVWVFVLILPFGLIQHLGWTSVPLYTVLATIYIIIEHLGCRTEDPFEGRIEDVPIHAICRTIEIDLRQQLGETEVPEPLRPENGVLL</sequence>
<dbReference type="STRING" id="1266370.NITGR_50004"/>
<accession>M1YKC4</accession>
<comment type="caution">
    <text evidence="10">The sequence shown here is derived from an EMBL/GenBank/DDBJ whole genome shotgun (WGS) entry which is preliminary data.</text>
</comment>
<dbReference type="RefSeq" id="WP_005009093.1">
    <property type="nucleotide sequence ID" value="NZ_HG422173.1"/>
</dbReference>
<dbReference type="Pfam" id="PF25539">
    <property type="entry name" value="Bestrophin_2"/>
    <property type="match status" value="1"/>
</dbReference>
<evidence type="ECO:0000256" key="5">
    <source>
        <dbReference type="ARBA" id="ARBA00022989"/>
    </source>
</evidence>
<evidence type="ECO:0000256" key="3">
    <source>
        <dbReference type="ARBA" id="ARBA00022475"/>
    </source>
</evidence>
<feature type="transmembrane region" description="Helical" evidence="9">
    <location>
        <begin position="242"/>
        <end position="260"/>
    </location>
</feature>
<dbReference type="PANTHER" id="PTHR33281:SF19">
    <property type="entry name" value="VOLTAGE-DEPENDENT ANION CHANNEL-FORMING PROTEIN YNEE"/>
    <property type="match status" value="1"/>
</dbReference>
<keyword evidence="7 9" id="KW-0472">Membrane</keyword>
<keyword evidence="2" id="KW-0813">Transport</keyword>
<evidence type="ECO:0000313" key="11">
    <source>
        <dbReference type="Proteomes" id="UP000011704"/>
    </source>
</evidence>
<dbReference type="PANTHER" id="PTHR33281">
    <property type="entry name" value="UPF0187 PROTEIN YNEE"/>
    <property type="match status" value="1"/>
</dbReference>
<keyword evidence="3" id="KW-1003">Cell membrane</keyword>
<dbReference type="GO" id="GO:0005254">
    <property type="term" value="F:chloride channel activity"/>
    <property type="evidence" value="ECO:0007669"/>
    <property type="project" value="InterPro"/>
</dbReference>
<feature type="transmembrane region" description="Helical" evidence="9">
    <location>
        <begin position="40"/>
        <end position="62"/>
    </location>
</feature>
<reference evidence="10 11" key="1">
    <citation type="journal article" date="2013" name="Front. Microbiol.">
        <title>The genome of Nitrospina gracilis illuminates the metabolism and evolution of the major marine nitrite oxidizer.</title>
        <authorList>
            <person name="Luecker S."/>
            <person name="Nowka B."/>
            <person name="Rattei T."/>
            <person name="Spieck E."/>
            <person name="and Daims H."/>
        </authorList>
    </citation>
    <scope>NUCLEOTIDE SEQUENCE [LARGE SCALE GENOMIC DNA]</scope>
    <source>
        <strain evidence="10 11">3/211</strain>
    </source>
</reference>
<proteinExistence type="inferred from homology"/>
<organism evidence="10 11">
    <name type="scientific">Nitrospina gracilis (strain 3/211)</name>
    <dbReference type="NCBI Taxonomy" id="1266370"/>
    <lineage>
        <taxon>Bacteria</taxon>
        <taxon>Pseudomonadati</taxon>
        <taxon>Nitrospinota/Tectimicrobiota group</taxon>
        <taxon>Nitrospinota</taxon>
        <taxon>Nitrospinia</taxon>
        <taxon>Nitrospinales</taxon>
        <taxon>Nitrospinaceae</taxon>
        <taxon>Nitrospina</taxon>
    </lineage>
</organism>
<dbReference type="HOGENOM" id="CLU_029790_4_2_0"/>
<dbReference type="GO" id="GO:0005886">
    <property type="term" value="C:plasma membrane"/>
    <property type="evidence" value="ECO:0007669"/>
    <property type="project" value="UniProtKB-SubCell"/>
</dbReference>
<evidence type="ECO:0000256" key="2">
    <source>
        <dbReference type="ARBA" id="ARBA00022448"/>
    </source>
</evidence>
<keyword evidence="6" id="KW-0406">Ion transport</keyword>
<dbReference type="OrthoDB" id="445589at2"/>
<dbReference type="InParanoid" id="M1YKC4"/>
<evidence type="ECO:0000256" key="8">
    <source>
        <dbReference type="ARBA" id="ARBA00034708"/>
    </source>
</evidence>
<name>M1YKC4_NITG3</name>